<dbReference type="Proteomes" id="UP000190935">
    <property type="component" value="Chromosome I"/>
</dbReference>
<dbReference type="KEGG" id="laca:LAC1533_0768"/>
<dbReference type="InterPro" id="IPR037143">
    <property type="entry name" value="4-PPantetheinyl_Trfase_dom_sf"/>
</dbReference>
<evidence type="ECO:0000256" key="3">
    <source>
        <dbReference type="ARBA" id="ARBA00022490"/>
    </source>
</evidence>
<dbReference type="GO" id="GO:0019878">
    <property type="term" value="P:lysine biosynthetic process via aminoadipic acid"/>
    <property type="evidence" value="ECO:0007669"/>
    <property type="project" value="TreeGrafter"/>
</dbReference>
<evidence type="ECO:0000256" key="9">
    <source>
        <dbReference type="ARBA" id="ARBA00023098"/>
    </source>
</evidence>
<keyword evidence="3 11" id="KW-0963">Cytoplasm</keyword>
<keyword evidence="8 11" id="KW-0460">Magnesium</keyword>
<dbReference type="NCBIfam" id="TIGR00556">
    <property type="entry name" value="pantethn_trn"/>
    <property type="match status" value="1"/>
</dbReference>
<dbReference type="AlphaFoldDB" id="A0A0R2K256"/>
<dbReference type="GO" id="GO:0006633">
    <property type="term" value="P:fatty acid biosynthetic process"/>
    <property type="evidence" value="ECO:0007669"/>
    <property type="project" value="UniProtKB-UniRule"/>
</dbReference>
<evidence type="ECO:0000256" key="4">
    <source>
        <dbReference type="ARBA" id="ARBA00022516"/>
    </source>
</evidence>
<dbReference type="EC" id="2.7.8.7" evidence="11"/>
<dbReference type="InterPro" id="IPR050559">
    <property type="entry name" value="P-Pant_transferase_sf"/>
</dbReference>
<dbReference type="NCBIfam" id="TIGR00516">
    <property type="entry name" value="acpS"/>
    <property type="match status" value="1"/>
</dbReference>
<organism evidence="13 15">
    <name type="scientific">Ligilactobacillus acidipiscis</name>
    <dbReference type="NCBI Taxonomy" id="89059"/>
    <lineage>
        <taxon>Bacteria</taxon>
        <taxon>Bacillati</taxon>
        <taxon>Bacillota</taxon>
        <taxon>Bacilli</taxon>
        <taxon>Lactobacillales</taxon>
        <taxon>Lactobacillaceae</taxon>
        <taxon>Ligilactobacillus</taxon>
    </lineage>
</organism>
<dbReference type="STRING" id="89059.LAC1533_0768"/>
<evidence type="ECO:0000313" key="15">
    <source>
        <dbReference type="Proteomes" id="UP000051491"/>
    </source>
</evidence>
<feature type="binding site" evidence="11">
    <location>
        <position position="59"/>
    </location>
    <ligand>
        <name>Mg(2+)</name>
        <dbReference type="ChEBI" id="CHEBI:18420"/>
    </ligand>
</feature>
<dbReference type="PANTHER" id="PTHR12215:SF10">
    <property type="entry name" value="L-AMINOADIPATE-SEMIALDEHYDE DEHYDROGENASE-PHOSPHOPANTETHEINYL TRANSFERASE"/>
    <property type="match status" value="1"/>
</dbReference>
<keyword evidence="5 11" id="KW-0808">Transferase</keyword>
<comment type="similarity">
    <text evidence="11">Belongs to the P-Pant transferase superfamily. AcpS family.</text>
</comment>
<evidence type="ECO:0000256" key="11">
    <source>
        <dbReference type="HAMAP-Rule" id="MF_00101"/>
    </source>
</evidence>
<comment type="function">
    <text evidence="11">Transfers the 4'-phosphopantetheine moiety from coenzyme A to a Ser of acyl-carrier-protein.</text>
</comment>
<keyword evidence="7 11" id="KW-0276">Fatty acid metabolism</keyword>
<evidence type="ECO:0000256" key="6">
    <source>
        <dbReference type="ARBA" id="ARBA00022723"/>
    </source>
</evidence>
<keyword evidence="6 11" id="KW-0479">Metal-binding</keyword>
<dbReference type="InterPro" id="IPR002582">
    <property type="entry name" value="ACPS"/>
</dbReference>
<evidence type="ECO:0000256" key="8">
    <source>
        <dbReference type="ARBA" id="ARBA00022842"/>
    </source>
</evidence>
<sequence>MVIVGLGVDITDLSRIKRAQERSSHFARRVLTPNELQFYGTLSQRRQLEFLGGRYSAKEAYSKAYGTGIGSHLSFQDIEILNEDSGQPQIVIQPLGEDVNCLVSISHTAKLVLTEVVLER</sequence>
<dbReference type="PATRIC" id="fig|89059.3.peg.2103"/>
<feature type="binding site" evidence="11">
    <location>
        <position position="9"/>
    </location>
    <ligand>
        <name>Mg(2+)</name>
        <dbReference type="ChEBI" id="CHEBI:18420"/>
    </ligand>
</feature>
<reference evidence="13 15" key="1">
    <citation type="journal article" date="2015" name="Genome Announc.">
        <title>Expanding the biotechnology potential of lactobacilli through comparative genomics of 213 strains and associated genera.</title>
        <authorList>
            <person name="Sun Z."/>
            <person name="Harris H.M."/>
            <person name="McCann A."/>
            <person name="Guo C."/>
            <person name="Argimon S."/>
            <person name="Zhang W."/>
            <person name="Yang X."/>
            <person name="Jeffery I.B."/>
            <person name="Cooney J.C."/>
            <person name="Kagawa T.F."/>
            <person name="Liu W."/>
            <person name="Song Y."/>
            <person name="Salvetti E."/>
            <person name="Wrobel A."/>
            <person name="Rasinkangas P."/>
            <person name="Parkhill J."/>
            <person name="Rea M.C."/>
            <person name="O'Sullivan O."/>
            <person name="Ritari J."/>
            <person name="Douillard F.P."/>
            <person name="Paul Ross R."/>
            <person name="Yang R."/>
            <person name="Briner A.E."/>
            <person name="Felis G.E."/>
            <person name="de Vos W.M."/>
            <person name="Barrangou R."/>
            <person name="Klaenhammer T.R."/>
            <person name="Caufield P.W."/>
            <person name="Cui Y."/>
            <person name="Zhang H."/>
            <person name="O'Toole P.W."/>
        </authorList>
    </citation>
    <scope>NUCLEOTIDE SEQUENCE [LARGE SCALE GENOMIC DNA]</scope>
    <source>
        <strain evidence="13 15">DSM 15353</strain>
    </source>
</reference>
<protein>
    <recommendedName>
        <fullName evidence="11">Holo-[acyl-carrier-protein] synthase</fullName>
        <shortName evidence="11">Holo-ACP synthase</shortName>
        <ecNumber evidence="11">2.7.8.7</ecNumber>
    </recommendedName>
    <alternativeName>
        <fullName evidence="11">4'-phosphopantetheinyl transferase AcpS</fullName>
    </alternativeName>
</protein>
<dbReference type="EMBL" id="LT630287">
    <property type="protein sequence ID" value="SFV40188.1"/>
    <property type="molecule type" value="Genomic_DNA"/>
</dbReference>
<dbReference type="EMBL" id="JQBK01000074">
    <property type="protein sequence ID" value="KRN81285.1"/>
    <property type="molecule type" value="Genomic_DNA"/>
</dbReference>
<dbReference type="Proteomes" id="UP000051491">
    <property type="component" value="Unassembled WGS sequence"/>
</dbReference>
<feature type="domain" description="4'-phosphopantetheinyl transferase" evidence="12">
    <location>
        <begin position="5"/>
        <end position="100"/>
    </location>
</feature>
<dbReference type="InterPro" id="IPR004568">
    <property type="entry name" value="Ppantetheine-prot_Trfase_dom"/>
</dbReference>
<keyword evidence="10 11" id="KW-0275">Fatty acid biosynthesis</keyword>
<comment type="cofactor">
    <cofactor evidence="1 11">
        <name>Mg(2+)</name>
        <dbReference type="ChEBI" id="CHEBI:18420"/>
    </cofactor>
</comment>
<name>A0A0R2K256_9LACO</name>
<accession>A0A0R2K256</accession>
<keyword evidence="4 11" id="KW-0444">Lipid biosynthesis</keyword>
<reference evidence="14" key="2">
    <citation type="submission" date="2016-11" db="EMBL/GenBank/DDBJ databases">
        <authorList>
            <person name="Jaros S."/>
            <person name="Januszkiewicz K."/>
            <person name="Wedrychowicz H."/>
        </authorList>
    </citation>
    <scope>NUCLEOTIDE SEQUENCE [LARGE SCALE GENOMIC DNA]</scope>
    <source>
        <strain evidence="14">ACA-DC 1533</strain>
    </source>
</reference>
<dbReference type="Pfam" id="PF01648">
    <property type="entry name" value="ACPS"/>
    <property type="match status" value="1"/>
</dbReference>
<dbReference type="InterPro" id="IPR008278">
    <property type="entry name" value="4-PPantetheinyl_Trfase_dom"/>
</dbReference>
<comment type="catalytic activity">
    <reaction evidence="11">
        <text>apo-[ACP] + CoA = holo-[ACP] + adenosine 3',5'-bisphosphate + H(+)</text>
        <dbReference type="Rhea" id="RHEA:12068"/>
        <dbReference type="Rhea" id="RHEA-COMP:9685"/>
        <dbReference type="Rhea" id="RHEA-COMP:9690"/>
        <dbReference type="ChEBI" id="CHEBI:15378"/>
        <dbReference type="ChEBI" id="CHEBI:29999"/>
        <dbReference type="ChEBI" id="CHEBI:57287"/>
        <dbReference type="ChEBI" id="CHEBI:58343"/>
        <dbReference type="ChEBI" id="CHEBI:64479"/>
        <dbReference type="EC" id="2.7.8.7"/>
    </reaction>
</comment>
<reference evidence="16" key="3">
    <citation type="submission" date="2016-11" db="EMBL/GenBank/DDBJ databases">
        <authorList>
            <person name="Papadimitriou K."/>
        </authorList>
    </citation>
    <scope>NUCLEOTIDE SEQUENCE [LARGE SCALE GENOMIC DNA]</scope>
    <source>
        <strain evidence="16">ACA-DC 1533</strain>
    </source>
</reference>
<comment type="similarity">
    <text evidence="2">Belongs to the P-Pant transferase superfamily. Gsp/Sfp/HetI/AcpT family.</text>
</comment>
<dbReference type="GO" id="GO:0008897">
    <property type="term" value="F:holo-[acyl-carrier-protein] synthase activity"/>
    <property type="evidence" value="ECO:0007669"/>
    <property type="project" value="UniProtKB-UniRule"/>
</dbReference>
<keyword evidence="9 11" id="KW-0443">Lipid metabolism</keyword>
<dbReference type="GO" id="GO:0005829">
    <property type="term" value="C:cytosol"/>
    <property type="evidence" value="ECO:0007669"/>
    <property type="project" value="TreeGrafter"/>
</dbReference>
<proteinExistence type="inferred from homology"/>
<evidence type="ECO:0000313" key="13">
    <source>
        <dbReference type="EMBL" id="KRN81285.1"/>
    </source>
</evidence>
<dbReference type="GO" id="GO:0000287">
    <property type="term" value="F:magnesium ion binding"/>
    <property type="evidence" value="ECO:0007669"/>
    <property type="project" value="UniProtKB-UniRule"/>
</dbReference>
<gene>
    <name evidence="11" type="primary">acpS</name>
    <name evidence="13" type="ORF">IV43_GL001985</name>
    <name evidence="14" type="ORF">LAC1533_0768</name>
</gene>
<evidence type="ECO:0000256" key="1">
    <source>
        <dbReference type="ARBA" id="ARBA00001946"/>
    </source>
</evidence>
<dbReference type="Gene3D" id="3.90.470.20">
    <property type="entry name" value="4'-phosphopantetheinyl transferase domain"/>
    <property type="match status" value="1"/>
</dbReference>
<comment type="subcellular location">
    <subcellularLocation>
        <location evidence="11">Cytoplasm</location>
    </subcellularLocation>
</comment>
<dbReference type="HAMAP" id="MF_00101">
    <property type="entry name" value="AcpS"/>
    <property type="match status" value="1"/>
</dbReference>
<dbReference type="SUPFAM" id="SSF56214">
    <property type="entry name" value="4'-phosphopantetheinyl transferase"/>
    <property type="match status" value="1"/>
</dbReference>
<evidence type="ECO:0000256" key="2">
    <source>
        <dbReference type="ARBA" id="ARBA00010990"/>
    </source>
</evidence>
<evidence type="ECO:0000259" key="12">
    <source>
        <dbReference type="Pfam" id="PF01648"/>
    </source>
</evidence>
<evidence type="ECO:0000256" key="10">
    <source>
        <dbReference type="ARBA" id="ARBA00023160"/>
    </source>
</evidence>
<evidence type="ECO:0000256" key="5">
    <source>
        <dbReference type="ARBA" id="ARBA00022679"/>
    </source>
</evidence>
<evidence type="ECO:0000313" key="14">
    <source>
        <dbReference type="EMBL" id="SFV40188.1"/>
    </source>
</evidence>
<dbReference type="PANTHER" id="PTHR12215">
    <property type="entry name" value="PHOSPHOPANTETHEINE TRANSFERASE"/>
    <property type="match status" value="1"/>
</dbReference>
<evidence type="ECO:0000256" key="7">
    <source>
        <dbReference type="ARBA" id="ARBA00022832"/>
    </source>
</evidence>
<evidence type="ECO:0000313" key="16">
    <source>
        <dbReference type="Proteomes" id="UP000190935"/>
    </source>
</evidence>